<reference evidence="1" key="1">
    <citation type="submission" date="2021-08" db="EMBL/GenBank/DDBJ databases">
        <title>The first chromosome-level gecko genome reveals the dynamic sex chromosomes of Neotropical dwarf geckos (Sphaerodactylidae: Sphaerodactylus).</title>
        <authorList>
            <person name="Pinto B.J."/>
            <person name="Keating S.E."/>
            <person name="Gamble T."/>
        </authorList>
    </citation>
    <scope>NUCLEOTIDE SEQUENCE</scope>
    <source>
        <strain evidence="1">TG3544</strain>
    </source>
</reference>
<organism evidence="1 2">
    <name type="scientific">Sphaerodactylus townsendi</name>
    <dbReference type="NCBI Taxonomy" id="933632"/>
    <lineage>
        <taxon>Eukaryota</taxon>
        <taxon>Metazoa</taxon>
        <taxon>Chordata</taxon>
        <taxon>Craniata</taxon>
        <taxon>Vertebrata</taxon>
        <taxon>Euteleostomi</taxon>
        <taxon>Lepidosauria</taxon>
        <taxon>Squamata</taxon>
        <taxon>Bifurcata</taxon>
        <taxon>Gekkota</taxon>
        <taxon>Sphaerodactylidae</taxon>
        <taxon>Sphaerodactylus</taxon>
    </lineage>
</organism>
<evidence type="ECO:0000313" key="1">
    <source>
        <dbReference type="EMBL" id="KAH7994307.1"/>
    </source>
</evidence>
<dbReference type="EMBL" id="CM037620">
    <property type="protein sequence ID" value="KAH7994307.1"/>
    <property type="molecule type" value="Genomic_DNA"/>
</dbReference>
<comment type="caution">
    <text evidence="1">The sequence shown here is derived from an EMBL/GenBank/DDBJ whole genome shotgun (WGS) entry which is preliminary data.</text>
</comment>
<evidence type="ECO:0000313" key="2">
    <source>
        <dbReference type="Proteomes" id="UP000827872"/>
    </source>
</evidence>
<protein>
    <submittedName>
        <fullName evidence="1">Uncharacterized protein</fullName>
    </submittedName>
</protein>
<sequence length="121" mass="13203">MMQWSLVQGNPGIIMGWICLAGDAGGHLQSVKHSNRWQGIPGHLGHAGNPVKEEVRGAGARHGSPRHAPLRELGSFSMELVRSLRPSSSRHLEGQESCHKMANIPILKKKRMTQETAGRSV</sequence>
<dbReference type="Proteomes" id="UP000827872">
    <property type="component" value="Linkage Group LG07"/>
</dbReference>
<gene>
    <name evidence="1" type="ORF">K3G42_002030</name>
</gene>
<name>A0ACB8ENP2_9SAUR</name>
<proteinExistence type="predicted"/>
<keyword evidence="2" id="KW-1185">Reference proteome</keyword>
<accession>A0ACB8ENP2</accession>